<proteinExistence type="predicted"/>
<dbReference type="AlphaFoldDB" id="A0A139HZG2"/>
<evidence type="ECO:0000313" key="1">
    <source>
        <dbReference type="EMBL" id="KXT07880.1"/>
    </source>
</evidence>
<name>A0A139HZG2_9PEZI</name>
<keyword evidence="2" id="KW-1185">Reference proteome</keyword>
<protein>
    <submittedName>
        <fullName evidence="1">Uncharacterized protein</fullName>
    </submittedName>
</protein>
<gene>
    <name evidence="1" type="ORF">AC579_5308</name>
</gene>
<dbReference type="Proteomes" id="UP000073492">
    <property type="component" value="Unassembled WGS sequence"/>
</dbReference>
<dbReference type="EMBL" id="LFZO01000517">
    <property type="protein sequence ID" value="KXT07880.1"/>
    <property type="molecule type" value="Genomic_DNA"/>
</dbReference>
<evidence type="ECO:0000313" key="2">
    <source>
        <dbReference type="Proteomes" id="UP000073492"/>
    </source>
</evidence>
<sequence length="95" mass="9884">MSAGPRAHVVEVIVEQGRGVSLLSCHFRIDLVAKLDGPPLVEEANIEDVPGLRATCAVRADISASPRHWALIEAGTGCGARCDYSQGSASSTLAV</sequence>
<reference evidence="1 2" key="1">
    <citation type="submission" date="2015-07" db="EMBL/GenBank/DDBJ databases">
        <title>Comparative genomics of the Sigatoka disease complex on banana suggests a link between parallel evolutionary changes in Pseudocercospora fijiensis and Pseudocercospora eumusae and increased virulence on the banana host.</title>
        <authorList>
            <person name="Chang T.-C."/>
            <person name="Salvucci A."/>
            <person name="Crous P.W."/>
            <person name="Stergiopoulos I."/>
        </authorList>
    </citation>
    <scope>NUCLEOTIDE SEQUENCE [LARGE SCALE GENOMIC DNA]</scope>
    <source>
        <strain evidence="1 2">CBS 116634</strain>
    </source>
</reference>
<comment type="caution">
    <text evidence="1">The sequence shown here is derived from an EMBL/GenBank/DDBJ whole genome shotgun (WGS) entry which is preliminary data.</text>
</comment>
<accession>A0A139HZG2</accession>
<organism evidence="1 2">
    <name type="scientific">Pseudocercospora musae</name>
    <dbReference type="NCBI Taxonomy" id="113226"/>
    <lineage>
        <taxon>Eukaryota</taxon>
        <taxon>Fungi</taxon>
        <taxon>Dikarya</taxon>
        <taxon>Ascomycota</taxon>
        <taxon>Pezizomycotina</taxon>
        <taxon>Dothideomycetes</taxon>
        <taxon>Dothideomycetidae</taxon>
        <taxon>Mycosphaerellales</taxon>
        <taxon>Mycosphaerellaceae</taxon>
        <taxon>Pseudocercospora</taxon>
    </lineage>
</organism>